<dbReference type="EMBL" id="JAVFKD010000002">
    <property type="protein sequence ID" value="KAK5996556.1"/>
    <property type="molecule type" value="Genomic_DNA"/>
</dbReference>
<protein>
    <recommendedName>
        <fullName evidence="3">C2H2-type domain-containing protein</fullName>
    </recommendedName>
</protein>
<accession>A0ABR0SXR1</accession>
<sequence>MQNIDMILAQLAQIAVTVRRSSKHSRLQRADQLFKLEEHDDLKTHLSTMLLAHGEFSQEKIDPSHLSEVQQRIVRCNLKRRNRFIYAQRHSKSLGPVAAGHSSRVGIVELIDANPKDADNQNKKETPSIVKTSSEQAKVLVNPTIVSGTRASAVSESLVLPHTSLPAPAASTVVSSTVIDIKYPQPPKVMEGAHVFTCPCCCQTLPVALSEGIRWKKHIADDLMPYTCILPGCAHPEVLYATKKEWRHHLINEHYGFEYWVCFSCGGATQFRSQQDFITHTTTEHSPSIPSSEIPLLADICKRSAPVEITSCPLCKWPEDEEEVDKNMLLDHIAKDLHAFSLRSLPWNDDNGQETEDRIRHSREMVYSWLGNGLSENPTMILPPLDEKVYDSNHFQQNPYFADSLASSSSSRLESAASWEDELKKWKQKEGSISFGSHQSKARGHSAAEIMSFLGYFEQRSENLNNSDRDISDEESANMRDIYQQSKLFSAAREGNSDVINTP</sequence>
<evidence type="ECO:0008006" key="3">
    <source>
        <dbReference type="Google" id="ProtNLM"/>
    </source>
</evidence>
<dbReference type="PANTHER" id="PTHR35391">
    <property type="entry name" value="C2H2-TYPE DOMAIN-CONTAINING PROTEIN-RELATED"/>
    <property type="match status" value="1"/>
</dbReference>
<comment type="caution">
    <text evidence="1">The sequence shown here is derived from an EMBL/GenBank/DDBJ whole genome shotgun (WGS) entry which is preliminary data.</text>
</comment>
<dbReference type="PANTHER" id="PTHR35391:SF7">
    <property type="entry name" value="C2H2-TYPE DOMAIN-CONTAINING PROTEIN"/>
    <property type="match status" value="1"/>
</dbReference>
<keyword evidence="2" id="KW-1185">Reference proteome</keyword>
<name>A0ABR0SXR1_9HYPO</name>
<gene>
    <name evidence="1" type="ORF">PT974_01892</name>
</gene>
<dbReference type="Proteomes" id="UP001338125">
    <property type="component" value="Unassembled WGS sequence"/>
</dbReference>
<proteinExistence type="predicted"/>
<reference evidence="1 2" key="1">
    <citation type="submission" date="2024-01" db="EMBL/GenBank/DDBJ databases">
        <title>Complete genome of Cladobotryum mycophilum ATHUM6906.</title>
        <authorList>
            <person name="Christinaki A.C."/>
            <person name="Myridakis A.I."/>
            <person name="Kouvelis V.N."/>
        </authorList>
    </citation>
    <scope>NUCLEOTIDE SEQUENCE [LARGE SCALE GENOMIC DNA]</scope>
    <source>
        <strain evidence="1 2">ATHUM6906</strain>
    </source>
</reference>
<organism evidence="1 2">
    <name type="scientific">Cladobotryum mycophilum</name>
    <dbReference type="NCBI Taxonomy" id="491253"/>
    <lineage>
        <taxon>Eukaryota</taxon>
        <taxon>Fungi</taxon>
        <taxon>Dikarya</taxon>
        <taxon>Ascomycota</taxon>
        <taxon>Pezizomycotina</taxon>
        <taxon>Sordariomycetes</taxon>
        <taxon>Hypocreomycetidae</taxon>
        <taxon>Hypocreales</taxon>
        <taxon>Hypocreaceae</taxon>
        <taxon>Cladobotryum</taxon>
    </lineage>
</organism>
<evidence type="ECO:0000313" key="2">
    <source>
        <dbReference type="Proteomes" id="UP001338125"/>
    </source>
</evidence>
<evidence type="ECO:0000313" key="1">
    <source>
        <dbReference type="EMBL" id="KAK5996556.1"/>
    </source>
</evidence>